<dbReference type="FunFam" id="2.60.40.10:FF:000203">
    <property type="entry name" value="Plexin B2"/>
    <property type="match status" value="1"/>
</dbReference>
<evidence type="ECO:0000256" key="9">
    <source>
        <dbReference type="ARBA" id="ARBA00023136"/>
    </source>
</evidence>
<dbReference type="InterPro" id="IPR013783">
    <property type="entry name" value="Ig-like_fold"/>
</dbReference>
<dbReference type="InterPro" id="IPR002909">
    <property type="entry name" value="IPT_dom"/>
</dbReference>
<dbReference type="FunFam" id="2.60.40.10:FF:000131">
    <property type="entry name" value="Plexin A2"/>
    <property type="match status" value="1"/>
</dbReference>
<dbReference type="GO" id="GO:0050772">
    <property type="term" value="P:positive regulation of axonogenesis"/>
    <property type="evidence" value="ECO:0007669"/>
    <property type="project" value="TreeGrafter"/>
</dbReference>
<dbReference type="InterPro" id="IPR046800">
    <property type="entry name" value="Plexin_RBD"/>
</dbReference>
<feature type="transmembrane region" description="Helical" evidence="14">
    <location>
        <begin position="1191"/>
        <end position="1215"/>
    </location>
</feature>
<evidence type="ECO:0000256" key="1">
    <source>
        <dbReference type="ARBA" id="ARBA00004251"/>
    </source>
</evidence>
<dbReference type="FunFam" id="1.10.506.10:FF:000035">
    <property type="entry name" value="Plexin b2a"/>
    <property type="match status" value="1"/>
</dbReference>
<dbReference type="PROSITE" id="PS51004">
    <property type="entry name" value="SEMA"/>
    <property type="match status" value="1"/>
</dbReference>
<dbReference type="Pfam" id="PF20170">
    <property type="entry name" value="Plexin_RBD"/>
    <property type="match status" value="1"/>
</dbReference>
<dbReference type="Pfam" id="PF24479">
    <property type="entry name" value="PSI_PlexinA-B"/>
    <property type="match status" value="1"/>
</dbReference>
<evidence type="ECO:0000313" key="17">
    <source>
        <dbReference type="Proteomes" id="UP000007303"/>
    </source>
</evidence>
<keyword evidence="11" id="KW-0675">Receptor</keyword>
<reference evidence="17" key="1">
    <citation type="journal article" date="2004" name="Nature">
        <title>Genome duplication in the teleost fish Tetraodon nigroviridis reveals the early vertebrate proto-karyotype.</title>
        <authorList>
            <person name="Jaillon O."/>
            <person name="Aury J.-M."/>
            <person name="Brunet F."/>
            <person name="Petit J.-L."/>
            <person name="Stange-Thomann N."/>
            <person name="Mauceli E."/>
            <person name="Bouneau L."/>
            <person name="Fischer C."/>
            <person name="Ozouf-Costaz C."/>
            <person name="Bernot A."/>
            <person name="Nicaud S."/>
            <person name="Jaffe D."/>
            <person name="Fisher S."/>
            <person name="Lutfalla G."/>
            <person name="Dossat C."/>
            <person name="Segurens B."/>
            <person name="Dasilva C."/>
            <person name="Salanoubat M."/>
            <person name="Levy M."/>
            <person name="Boudet N."/>
            <person name="Castellano S."/>
            <person name="Anthouard V."/>
            <person name="Jubin C."/>
            <person name="Castelli V."/>
            <person name="Katinka M."/>
            <person name="Vacherie B."/>
            <person name="Biemont C."/>
            <person name="Skalli Z."/>
            <person name="Cattolico L."/>
            <person name="Poulain J."/>
            <person name="De Berardinis V."/>
            <person name="Cruaud C."/>
            <person name="Duprat S."/>
            <person name="Brottier P."/>
            <person name="Coutanceau J.-P."/>
            <person name="Gouzy J."/>
            <person name="Parra G."/>
            <person name="Lardier G."/>
            <person name="Chapple C."/>
            <person name="McKernan K.J."/>
            <person name="McEwan P."/>
            <person name="Bosak S."/>
            <person name="Kellis M."/>
            <person name="Volff J.-N."/>
            <person name="Guigo R."/>
            <person name="Zody M.C."/>
            <person name="Mesirov J."/>
            <person name="Lindblad-Toh K."/>
            <person name="Birren B."/>
            <person name="Nusbaum C."/>
            <person name="Kahn D."/>
            <person name="Robinson-Rechavi M."/>
            <person name="Laudet V."/>
            <person name="Schachter V."/>
            <person name="Quetier F."/>
            <person name="Saurin W."/>
            <person name="Scarpelli C."/>
            <person name="Wincker P."/>
            <person name="Lander E.S."/>
            <person name="Weissenbach J."/>
            <person name="Roest Crollius H."/>
        </authorList>
    </citation>
    <scope>NUCLEOTIDE SEQUENCE [LARGE SCALE GENOMIC DNA]</scope>
</reference>
<reference evidence="16" key="2">
    <citation type="submission" date="2025-08" db="UniProtKB">
        <authorList>
            <consortium name="Ensembl"/>
        </authorList>
    </citation>
    <scope>IDENTIFICATION</scope>
</reference>
<dbReference type="Gene3D" id="1.10.506.10">
    <property type="entry name" value="GTPase Activation - p120gap, domain 1"/>
    <property type="match status" value="1"/>
</dbReference>
<dbReference type="Gene3D" id="2.130.10.10">
    <property type="entry name" value="YVTN repeat-like/Quinoprotein amine dehydrogenase"/>
    <property type="match status" value="1"/>
</dbReference>
<dbReference type="SMART" id="SM00429">
    <property type="entry name" value="IPT"/>
    <property type="match status" value="3"/>
</dbReference>
<keyword evidence="4" id="KW-0597">Phosphoprotein</keyword>
<dbReference type="InParanoid" id="H3DEW7"/>
<proteinExistence type="inferred from homology"/>
<dbReference type="PANTHER" id="PTHR22625">
    <property type="entry name" value="PLEXIN"/>
    <property type="match status" value="1"/>
</dbReference>
<evidence type="ECO:0000256" key="6">
    <source>
        <dbReference type="ARBA" id="ARBA00022729"/>
    </source>
</evidence>
<sequence length="1835" mass="206854">FTSETTINNVVQDPQTGRIYLGAVNSIFQLGPSLQMQARAETGPKEDARACTPPASACQDTKLMPNVNKLLLVHPSNGSLIVCGSRYRGICSLLNLTDVEQQLYYSDSKGERTYVASIEDNVNVVGVMSNFSKDGETFSVFLVGKGYGSLDSMKLISTRILQDYRDWVVFESIIETSTVQTIPFVPKFLHDFRLAFKEDGFVYFLFSRTLDGSDNKNLTFVSRLCEEDQHYYSHTELQLSCGEDNRYNKVQAGYVATPGKELARAMSESGSLGMPESKFLFVVASSEEDERDSALCMYSLRSINQRLVDIISACYSDSDEPAVDMPYFFKTAFCTSNIALQKDTLKNFKCGADFLPSPLASKPRFALKAKAQLTRPGLLTAVAVAVENDHTVAFLGNDQGGILKVHLTAEPSVYSETAGVSVGGKVNRNLFFDLSHSHIYITTEKTITKVPVQTCLQKRDCQSCVRMEDPYCGWCVLEGRCTRRSECRRAEEKNGWLWSPKKECVKIVSFYPPNLSRKKSETVTINIPSLPAIGLSDRLHCTIASHRSEGKISDSGQVSCDLPKPSLIPQTPGDQDFVAVEIKLFVNESVELAAREFNFYSCAATVRKSENTPCMACVASSWGCQWNTDDHTCSDMDKTSGPNIIKQRQGLKCPKFENPDPGLIPVGYKTRIGFEGMNLERYQGRSFTIGTELMKSVEEEVNFDEHFYTFNGFNFSYDKSPETNVLFYMKDKESGKKMDSTLNVTLYNCSVGRQDCSLCKSADMTYRCVWCAKQNACVYEKLCNPEQQGVDDPYNTECPNPQITDIIPRFGPMRGEISITILGSNLGIHRDDIKSITVAGEPCTHHAEKYSVSTSIVCEIGPINPSSQHWGQVEVEVKGEKRGMSFINFTYRDPIPEAVEPSRGPKAGGTLITITGHFLITGSKEDVQVTIGGVGCTVESFGVNITCRTGEYRALTPSRSTVKYGKSTTTTIPNVFQFVENPIVLGHNPKESFVCGGRNIVVTGSGFDFIQTAVMKVHGNNMTAVEAGIELEYSSPEYVLHPDYVAHEKNDTVIQFRSPTVNSSLNQHVRTYIQLDNWVKELKPFDYYSDPIFYDLVKNVITEASIIIVTGRGFSKAMTAKEAQAFVGDVSCLVNTLQDEKLFLDPPSTPPRARSRRQRRDTRPELLDLTIKFGKGEWVVGLVKYETKNDLSLYIIIPAVIVPMLLIIAISVYCYRRKSQQAEREYEKVKHQLENLEESVRDRCKKEFTDLMIEMEDHTNDLSEGRIPFLDYKTYTDRVFFLTSKDGANDVMITGRLEIPHARRGTVMQALNQFSNLLNSKTFLINFIRTLERSNDFNARAKVYFASLLTVALHGKLEYYTDIMRTLLLELMEEYVHSKNPKLMLRRSETVVERMLCNWMSICLYQFLKDSAGEPLYKLFRAIKHQIEKGPVDARVKKAKYTLNDTGLLGDDVEYSVLTLQVLVQDEGPDVTSVKVLNCDTISQVKEKIIEQVYKNLPYSQRPKVDSVTLALKTEWRPGSTGQILSDLDLTSQKEGRWKRINTLAHYNVRDNATLVLSRVPQTQQNYDQNQENHEERNALLEDDKVFHLVRPADELDEIKSKRGSIKDKSMTKAITEIYLTRLLSVKGTLQQFVDDFFRSVLCTGAVVPPAVKYFFDFLDEQALKHSVDDETIHIWKTNSLPLRFWVNILKNPNFIFDIHVSEVVDASLSVIAQTFMDACTKSEHKLSRDSPSNKLLYAKEISTYKKMVDDYYKGIRQMVPVSDQDMNTHLAEVSRSHTDKLKTQVALHQLYQYASKYYDGIIASLDEDPAAQSKQLTLRLQQIAAALENKVTDL</sequence>
<evidence type="ECO:0000256" key="3">
    <source>
        <dbReference type="ARBA" id="ARBA00022475"/>
    </source>
</evidence>
<keyword evidence="12" id="KW-0325">Glycoprotein</keyword>
<dbReference type="GO" id="GO:0008360">
    <property type="term" value="P:regulation of cell shape"/>
    <property type="evidence" value="ECO:0007669"/>
    <property type="project" value="TreeGrafter"/>
</dbReference>
<dbReference type="Pfam" id="PF24317">
    <property type="entry name" value="PSI_Plexin-B"/>
    <property type="match status" value="1"/>
</dbReference>
<dbReference type="Pfam" id="PF01437">
    <property type="entry name" value="PSI"/>
    <property type="match status" value="1"/>
</dbReference>
<dbReference type="GO" id="GO:0030334">
    <property type="term" value="P:regulation of cell migration"/>
    <property type="evidence" value="ECO:0007669"/>
    <property type="project" value="TreeGrafter"/>
</dbReference>
<dbReference type="Pfam" id="PF08337">
    <property type="entry name" value="Plexin_cytopl"/>
    <property type="match status" value="1"/>
</dbReference>
<dbReference type="InterPro" id="IPR008936">
    <property type="entry name" value="Rho_GTPase_activation_prot"/>
</dbReference>
<dbReference type="GO" id="GO:0017154">
    <property type="term" value="F:semaphorin receptor activity"/>
    <property type="evidence" value="ECO:0007669"/>
    <property type="project" value="InterPro"/>
</dbReference>
<accession>H3DEW7</accession>
<dbReference type="Proteomes" id="UP000007303">
    <property type="component" value="Unassembled WGS sequence"/>
</dbReference>
<dbReference type="SUPFAM" id="SSF81296">
    <property type="entry name" value="E set domains"/>
    <property type="match status" value="3"/>
</dbReference>
<dbReference type="Ensembl" id="ENSTNIT00000019289.1">
    <property type="protein sequence ID" value="ENSTNIP00000019061.1"/>
    <property type="gene ID" value="ENSTNIG00000015973.1"/>
</dbReference>
<dbReference type="FunFam" id="2.60.40.10:FF:000798">
    <property type="entry name" value="Plexin B2"/>
    <property type="match status" value="1"/>
</dbReference>
<dbReference type="SUPFAM" id="SSF103575">
    <property type="entry name" value="Plexin repeat"/>
    <property type="match status" value="1"/>
</dbReference>
<keyword evidence="17" id="KW-1185">Reference proteome</keyword>
<dbReference type="GO" id="GO:0007162">
    <property type="term" value="P:negative regulation of cell adhesion"/>
    <property type="evidence" value="ECO:0007669"/>
    <property type="project" value="TreeGrafter"/>
</dbReference>
<dbReference type="SUPFAM" id="SSF48350">
    <property type="entry name" value="GTPase activation domain, GAP"/>
    <property type="match status" value="1"/>
</dbReference>
<dbReference type="Pfam" id="PF01403">
    <property type="entry name" value="Sema"/>
    <property type="match status" value="1"/>
</dbReference>
<dbReference type="OMA" id="EYVFHND"/>
<dbReference type="Gene3D" id="2.60.40.10">
    <property type="entry name" value="Immunoglobulins"/>
    <property type="match status" value="3"/>
</dbReference>
<feature type="domain" description="Sema" evidence="15">
    <location>
        <begin position="1"/>
        <end position="452"/>
    </location>
</feature>
<keyword evidence="5 14" id="KW-0812">Transmembrane</keyword>
<dbReference type="InterPro" id="IPR013548">
    <property type="entry name" value="Plexin_cytoplasmic_RasGAP_dom"/>
</dbReference>
<dbReference type="HOGENOM" id="CLU_001436_1_1_1"/>
<dbReference type="InterPro" id="IPR014756">
    <property type="entry name" value="Ig_E-set"/>
</dbReference>
<dbReference type="CDD" id="cd12792">
    <property type="entry name" value="RasGAP_plexin_B2"/>
    <property type="match status" value="1"/>
</dbReference>
<keyword evidence="10" id="KW-1015">Disulfide bond</keyword>
<dbReference type="InterPro" id="IPR036352">
    <property type="entry name" value="Semap_dom_sf"/>
</dbReference>
<dbReference type="GO" id="GO:0005886">
    <property type="term" value="C:plasma membrane"/>
    <property type="evidence" value="ECO:0007669"/>
    <property type="project" value="UniProtKB-SubCell"/>
</dbReference>
<keyword evidence="8 14" id="KW-1133">Transmembrane helix</keyword>
<dbReference type="InterPro" id="IPR041019">
    <property type="entry name" value="TIG1_plexin"/>
</dbReference>
<name>H3DEW7_TETNG</name>
<dbReference type="GO" id="GO:0007411">
    <property type="term" value="P:axon guidance"/>
    <property type="evidence" value="ECO:0007669"/>
    <property type="project" value="UniProtKB-ARBA"/>
</dbReference>
<comment type="subcellular location">
    <subcellularLocation>
        <location evidence="1">Cell membrane</location>
        <topology evidence="1">Single-pass type I membrane protein</topology>
    </subcellularLocation>
</comment>
<dbReference type="SMART" id="SM00423">
    <property type="entry name" value="PSI"/>
    <property type="match status" value="3"/>
</dbReference>
<comment type="similarity">
    <text evidence="2">Belongs to the plexin family.</text>
</comment>
<organism evidence="16 17">
    <name type="scientific">Tetraodon nigroviridis</name>
    <name type="common">Spotted green pufferfish</name>
    <name type="synonym">Chelonodon nigroviridis</name>
    <dbReference type="NCBI Taxonomy" id="99883"/>
    <lineage>
        <taxon>Eukaryota</taxon>
        <taxon>Metazoa</taxon>
        <taxon>Chordata</taxon>
        <taxon>Craniata</taxon>
        <taxon>Vertebrata</taxon>
        <taxon>Euteleostomi</taxon>
        <taxon>Actinopterygii</taxon>
        <taxon>Neopterygii</taxon>
        <taxon>Teleostei</taxon>
        <taxon>Neoteleostei</taxon>
        <taxon>Acanthomorphata</taxon>
        <taxon>Eupercaria</taxon>
        <taxon>Tetraodontiformes</taxon>
        <taxon>Tetradontoidea</taxon>
        <taxon>Tetraodontidae</taxon>
        <taxon>Tetraodon</taxon>
    </lineage>
</organism>
<dbReference type="SUPFAM" id="SSF101912">
    <property type="entry name" value="Sema domain"/>
    <property type="match status" value="1"/>
</dbReference>
<evidence type="ECO:0000256" key="5">
    <source>
        <dbReference type="ARBA" id="ARBA00022692"/>
    </source>
</evidence>
<dbReference type="STRING" id="99883.ENSTNIP00000019061"/>
<evidence type="ECO:0000259" key="15">
    <source>
        <dbReference type="PROSITE" id="PS51004"/>
    </source>
</evidence>
<evidence type="ECO:0000256" key="14">
    <source>
        <dbReference type="SAM" id="Phobius"/>
    </source>
</evidence>
<evidence type="ECO:0000256" key="13">
    <source>
        <dbReference type="PROSITE-ProRule" id="PRU00352"/>
    </source>
</evidence>
<dbReference type="InterPro" id="IPR001627">
    <property type="entry name" value="Semap_dom"/>
</dbReference>
<dbReference type="FunFam" id="2.130.10.10:FF:000812">
    <property type="entry name" value="Plexin B2a"/>
    <property type="match status" value="1"/>
</dbReference>
<evidence type="ECO:0000313" key="16">
    <source>
        <dbReference type="Ensembl" id="ENSTNIP00000019061.1"/>
    </source>
</evidence>
<comment type="caution">
    <text evidence="13">Lacks conserved residue(s) required for the propagation of feature annotation.</text>
</comment>
<dbReference type="FunFam" id="3.10.20.90:FF:000102">
    <property type="entry name" value="Plexin B2"/>
    <property type="match status" value="1"/>
</dbReference>
<dbReference type="InterPro" id="IPR015943">
    <property type="entry name" value="WD40/YVTN_repeat-like_dom_sf"/>
</dbReference>
<dbReference type="InterPro" id="IPR016201">
    <property type="entry name" value="PSI"/>
</dbReference>
<dbReference type="InterPro" id="IPR002165">
    <property type="entry name" value="Plexin_repeat"/>
</dbReference>
<dbReference type="InterPro" id="IPR031148">
    <property type="entry name" value="Plexin"/>
</dbReference>
<protein>
    <submittedName>
        <fullName evidence="16">Plexin b2b</fullName>
    </submittedName>
</protein>
<dbReference type="SMART" id="SM00630">
    <property type="entry name" value="Sema"/>
    <property type="match status" value="1"/>
</dbReference>
<evidence type="ECO:0000256" key="12">
    <source>
        <dbReference type="ARBA" id="ARBA00023180"/>
    </source>
</evidence>
<dbReference type="InterPro" id="IPR057533">
    <property type="entry name" value="PSI_Plexin-B"/>
</dbReference>
<dbReference type="GO" id="GO:0002116">
    <property type="term" value="C:semaphorin receptor complex"/>
    <property type="evidence" value="ECO:0007669"/>
    <property type="project" value="TreeGrafter"/>
</dbReference>
<keyword evidence="3" id="KW-1003">Cell membrane</keyword>
<evidence type="ECO:0000256" key="11">
    <source>
        <dbReference type="ARBA" id="ARBA00023170"/>
    </source>
</evidence>
<evidence type="ECO:0000256" key="10">
    <source>
        <dbReference type="ARBA" id="ARBA00023157"/>
    </source>
</evidence>
<keyword evidence="9 14" id="KW-0472">Membrane</keyword>
<keyword evidence="6" id="KW-0732">Signal</keyword>
<dbReference type="Pfam" id="PF01833">
    <property type="entry name" value="TIG"/>
    <property type="match status" value="2"/>
</dbReference>
<dbReference type="GeneTree" id="ENSGT01150000286928"/>
<evidence type="ECO:0000256" key="7">
    <source>
        <dbReference type="ARBA" id="ARBA00022737"/>
    </source>
</evidence>
<dbReference type="Gene3D" id="3.10.20.90">
    <property type="entry name" value="Phosphatidylinositol 3-kinase Catalytic Subunit, Chain A, domain 1"/>
    <property type="match status" value="1"/>
</dbReference>
<evidence type="ECO:0000256" key="8">
    <source>
        <dbReference type="ARBA" id="ARBA00022989"/>
    </source>
</evidence>
<dbReference type="Pfam" id="PF17960">
    <property type="entry name" value="TIG_plexin"/>
    <property type="match status" value="1"/>
</dbReference>
<reference evidence="16" key="3">
    <citation type="submission" date="2025-09" db="UniProtKB">
        <authorList>
            <consortium name="Ensembl"/>
        </authorList>
    </citation>
    <scope>IDENTIFICATION</scope>
</reference>
<dbReference type="PANTHER" id="PTHR22625:SF9">
    <property type="entry name" value="PLEXIN-B2"/>
    <property type="match status" value="1"/>
</dbReference>
<keyword evidence="7" id="KW-0677">Repeat</keyword>
<evidence type="ECO:0000256" key="2">
    <source>
        <dbReference type="ARBA" id="ARBA00010297"/>
    </source>
</evidence>
<evidence type="ECO:0000256" key="4">
    <source>
        <dbReference type="ARBA" id="ARBA00022553"/>
    </source>
</evidence>